<proteinExistence type="predicted"/>
<evidence type="ECO:0000256" key="2">
    <source>
        <dbReference type="SAM" id="Phobius"/>
    </source>
</evidence>
<feature type="region of interest" description="Disordered" evidence="1">
    <location>
        <begin position="19"/>
        <end position="39"/>
    </location>
</feature>
<comment type="caution">
    <text evidence="3">The sequence shown here is derived from an EMBL/GenBank/DDBJ whole genome shotgun (WGS) entry which is preliminary data.</text>
</comment>
<keyword evidence="2" id="KW-1133">Transmembrane helix</keyword>
<organism evidence="3 4">
    <name type="scientific">Streptomyces lasiicapitis</name>
    <dbReference type="NCBI Taxonomy" id="1923961"/>
    <lineage>
        <taxon>Bacteria</taxon>
        <taxon>Bacillati</taxon>
        <taxon>Actinomycetota</taxon>
        <taxon>Actinomycetes</taxon>
        <taxon>Kitasatosporales</taxon>
        <taxon>Streptomycetaceae</taxon>
        <taxon>Streptomyces</taxon>
    </lineage>
</organism>
<dbReference type="Proteomes" id="UP000656881">
    <property type="component" value="Unassembled WGS sequence"/>
</dbReference>
<sequence length="97" mass="10330">MEPSETSAAFEAIVQAERRRERLEQPRSQPAQPLARRDPPARWPLQTYISGAMLGVMAGLGAGALLGATLIIRALPAAAGGLLGVLAARRYLRWPGA</sequence>
<evidence type="ECO:0000256" key="1">
    <source>
        <dbReference type="SAM" id="MobiDB-lite"/>
    </source>
</evidence>
<reference evidence="4" key="1">
    <citation type="journal article" date="2019" name="Int. J. Syst. Evol. Microbiol.">
        <title>The Global Catalogue of Microorganisms (GCM) 10K type strain sequencing project: providing services to taxonomists for standard genome sequencing and annotation.</title>
        <authorList>
            <consortium name="The Broad Institute Genomics Platform"/>
            <consortium name="The Broad Institute Genome Sequencing Center for Infectious Disease"/>
            <person name="Wu L."/>
            <person name="Ma J."/>
        </authorList>
    </citation>
    <scope>NUCLEOTIDE SEQUENCE [LARGE SCALE GENOMIC DNA]</scope>
    <source>
        <strain evidence="4">CGMCC 4.7349</strain>
    </source>
</reference>
<dbReference type="RefSeq" id="WP_189177542.1">
    <property type="nucleotide sequence ID" value="NZ_BMNG01000026.1"/>
</dbReference>
<evidence type="ECO:0000313" key="4">
    <source>
        <dbReference type="Proteomes" id="UP000656881"/>
    </source>
</evidence>
<keyword evidence="2" id="KW-0472">Membrane</keyword>
<keyword evidence="2" id="KW-0812">Transmembrane</keyword>
<gene>
    <name evidence="3" type="ORF">GCM10012286_79200</name>
</gene>
<feature type="transmembrane region" description="Helical" evidence="2">
    <location>
        <begin position="70"/>
        <end position="88"/>
    </location>
</feature>
<keyword evidence="4" id="KW-1185">Reference proteome</keyword>
<protein>
    <submittedName>
        <fullName evidence="3">Uncharacterized protein</fullName>
    </submittedName>
</protein>
<name>A0ABQ2MW25_9ACTN</name>
<evidence type="ECO:0000313" key="3">
    <source>
        <dbReference type="EMBL" id="GGO58881.1"/>
    </source>
</evidence>
<accession>A0ABQ2MW25</accession>
<dbReference type="EMBL" id="BMNG01000026">
    <property type="protein sequence ID" value="GGO58881.1"/>
    <property type="molecule type" value="Genomic_DNA"/>
</dbReference>